<dbReference type="SUPFAM" id="SSF50978">
    <property type="entry name" value="WD40 repeat-like"/>
    <property type="match status" value="1"/>
</dbReference>
<dbReference type="InterPro" id="IPR001680">
    <property type="entry name" value="WD40_rpt"/>
</dbReference>
<comment type="similarity">
    <text evidence="1">Belongs to the WD repeat RBAP46/RBAP48/MSI1 family.</text>
</comment>
<dbReference type="PROSITE" id="PS50294">
    <property type="entry name" value="WD_REPEATS_REGION"/>
    <property type="match status" value="3"/>
</dbReference>
<evidence type="ECO:0000313" key="9">
    <source>
        <dbReference type="Proteomes" id="UP001497444"/>
    </source>
</evidence>
<organism evidence="8 9">
    <name type="scientific">Sphagnum jensenii</name>
    <dbReference type="NCBI Taxonomy" id="128206"/>
    <lineage>
        <taxon>Eukaryota</taxon>
        <taxon>Viridiplantae</taxon>
        <taxon>Streptophyta</taxon>
        <taxon>Embryophyta</taxon>
        <taxon>Bryophyta</taxon>
        <taxon>Sphagnophytina</taxon>
        <taxon>Sphagnopsida</taxon>
        <taxon>Sphagnales</taxon>
        <taxon>Sphagnaceae</taxon>
        <taxon>Sphagnum</taxon>
    </lineage>
</organism>
<protein>
    <recommendedName>
        <fullName evidence="4">Glutamate-rich WD repeat-containing protein 1</fullName>
    </recommendedName>
</protein>
<dbReference type="InterPro" id="IPR022052">
    <property type="entry name" value="Histone-bd_RBBP4-like_N"/>
</dbReference>
<dbReference type="Proteomes" id="UP001497444">
    <property type="component" value="Chromosome 9"/>
</dbReference>
<gene>
    <name evidence="8" type="ORF">CSSPJE1EN1_LOCUS24182</name>
</gene>
<evidence type="ECO:0000256" key="1">
    <source>
        <dbReference type="ARBA" id="ARBA00009341"/>
    </source>
</evidence>
<dbReference type="InterPro" id="IPR051972">
    <property type="entry name" value="Glutamate-rich_WD_repeat"/>
</dbReference>
<accession>A0ABP0XHU4</accession>
<keyword evidence="2 5" id="KW-0853">WD repeat</keyword>
<proteinExistence type="inferred from homology"/>
<dbReference type="PANTHER" id="PTHR45903:SF1">
    <property type="entry name" value="GLUTAMATE-RICH WD REPEAT-CONTAINING PROTEIN 1"/>
    <property type="match status" value="1"/>
</dbReference>
<dbReference type="InterPro" id="IPR036322">
    <property type="entry name" value="WD40_repeat_dom_sf"/>
</dbReference>
<dbReference type="Gene3D" id="2.130.10.10">
    <property type="entry name" value="YVTN repeat-like/Quinoprotein amine dehydrogenase"/>
    <property type="match status" value="1"/>
</dbReference>
<dbReference type="InterPro" id="IPR015943">
    <property type="entry name" value="WD40/YVTN_repeat-like_dom_sf"/>
</dbReference>
<keyword evidence="9" id="KW-1185">Reference proteome</keyword>
<reference evidence="8" key="1">
    <citation type="submission" date="2024-02" db="EMBL/GenBank/DDBJ databases">
        <authorList>
            <consortium name="ELIXIR-Norway"/>
            <consortium name="Elixir Norway"/>
        </authorList>
    </citation>
    <scope>NUCLEOTIDE SEQUENCE</scope>
</reference>
<dbReference type="EMBL" id="OZ020104">
    <property type="protein sequence ID" value="CAK9278704.1"/>
    <property type="molecule type" value="Genomic_DNA"/>
</dbReference>
<evidence type="ECO:0000259" key="7">
    <source>
        <dbReference type="Pfam" id="PF12265"/>
    </source>
</evidence>
<evidence type="ECO:0000313" key="8">
    <source>
        <dbReference type="EMBL" id="CAK9278704.1"/>
    </source>
</evidence>
<dbReference type="PANTHER" id="PTHR45903">
    <property type="entry name" value="GLUTAMATE-RICH WD REPEAT-CONTAINING PROTEIN 1"/>
    <property type="match status" value="1"/>
</dbReference>
<evidence type="ECO:0000256" key="4">
    <source>
        <dbReference type="ARBA" id="ARBA00040876"/>
    </source>
</evidence>
<dbReference type="Pfam" id="PF00400">
    <property type="entry name" value="WD40"/>
    <property type="match status" value="3"/>
</dbReference>
<keyword evidence="3" id="KW-0677">Repeat</keyword>
<feature type="region of interest" description="Disordered" evidence="6">
    <location>
        <begin position="143"/>
        <end position="184"/>
    </location>
</feature>
<dbReference type="InterPro" id="IPR020472">
    <property type="entry name" value="WD40_PAC1"/>
</dbReference>
<evidence type="ECO:0000256" key="5">
    <source>
        <dbReference type="PROSITE-ProRule" id="PRU00221"/>
    </source>
</evidence>
<dbReference type="PRINTS" id="PR00320">
    <property type="entry name" value="GPROTEINBRPT"/>
</dbReference>
<feature type="repeat" description="WD" evidence="5">
    <location>
        <begin position="392"/>
        <end position="434"/>
    </location>
</feature>
<feature type="compositionally biased region" description="Acidic residues" evidence="6">
    <location>
        <begin position="153"/>
        <end position="174"/>
    </location>
</feature>
<evidence type="ECO:0000256" key="3">
    <source>
        <dbReference type="ARBA" id="ARBA00022737"/>
    </source>
</evidence>
<sequence>MYFLSYVGFFFNYEILIIHSMRKLQKIKTAKVLEMARTKKKGRGGKKSKRRLKGVSVRMLQVWQPGVDGMEDGEELQFDPTAYDCLHAFHLGWPCLSFDIMRDTQGVLRTDFPHSLFCVAGTQADQPANNAVAVVQLANITGQRRKPKIPSTMEEDESESDSESDSDEEDEDMETNPNQESQSKVPLLQVRLVVHQGCVNRVRAMMQQPHIVATWGDSGYVQVWDMAAHIRSMSGGVPDGPGSCTTVHQAPLQIFTGHKDEGFALDWSPVTAGRLLSGDCKNAIHLWEPTTGGKWVVENKPFQGHSASVEDLQWSPTEADVFASCSVDGTLRIWDTRHREQSAISIKAHDADVNVISWNRLASCMIASGCDDGTFRIWDLRSLKEDAFVAHFKYHTGAITSIEWSPHEASTLSVTSADHQLTIWDLSLERDAEEEAEYQALLKQQAEPPADLPPQLLFVHQGQKDLKEGHWHPQIKDLLIATAADGFNILRPSNLENLPGA</sequence>
<dbReference type="PROSITE" id="PS50082">
    <property type="entry name" value="WD_REPEATS_2"/>
    <property type="match status" value="3"/>
</dbReference>
<feature type="repeat" description="WD" evidence="5">
    <location>
        <begin position="302"/>
        <end position="344"/>
    </location>
</feature>
<feature type="repeat" description="WD" evidence="5">
    <location>
        <begin position="346"/>
        <end position="382"/>
    </location>
</feature>
<name>A0ABP0XHU4_9BRYO</name>
<feature type="domain" description="Histone-binding protein RBBP4-like N-terminal" evidence="7">
    <location>
        <begin position="74"/>
        <end position="140"/>
    </location>
</feature>
<evidence type="ECO:0000256" key="2">
    <source>
        <dbReference type="ARBA" id="ARBA00022574"/>
    </source>
</evidence>
<dbReference type="Pfam" id="PF12265">
    <property type="entry name" value="CAF1C_H4-bd"/>
    <property type="match status" value="1"/>
</dbReference>
<dbReference type="SMART" id="SM00320">
    <property type="entry name" value="WD40"/>
    <property type="match status" value="5"/>
</dbReference>
<evidence type="ECO:0000256" key="6">
    <source>
        <dbReference type="SAM" id="MobiDB-lite"/>
    </source>
</evidence>